<organism evidence="2 3">
    <name type="scientific">Neocallimastix californiae</name>
    <dbReference type="NCBI Taxonomy" id="1754190"/>
    <lineage>
        <taxon>Eukaryota</taxon>
        <taxon>Fungi</taxon>
        <taxon>Fungi incertae sedis</taxon>
        <taxon>Chytridiomycota</taxon>
        <taxon>Chytridiomycota incertae sedis</taxon>
        <taxon>Neocallimastigomycetes</taxon>
        <taxon>Neocallimastigales</taxon>
        <taxon>Neocallimastigaceae</taxon>
        <taxon>Neocallimastix</taxon>
    </lineage>
</organism>
<feature type="compositionally biased region" description="Polar residues" evidence="1">
    <location>
        <begin position="193"/>
        <end position="202"/>
    </location>
</feature>
<feature type="compositionally biased region" description="Basic and acidic residues" evidence="1">
    <location>
        <begin position="129"/>
        <end position="147"/>
    </location>
</feature>
<dbReference type="OrthoDB" id="10620702at2759"/>
<name>A0A1Y2FE65_9FUNG</name>
<keyword evidence="3" id="KW-1185">Reference proteome</keyword>
<evidence type="ECO:0000256" key="1">
    <source>
        <dbReference type="SAM" id="MobiDB-lite"/>
    </source>
</evidence>
<reference evidence="2 3" key="1">
    <citation type="submission" date="2016-08" db="EMBL/GenBank/DDBJ databases">
        <title>A Parts List for Fungal Cellulosomes Revealed by Comparative Genomics.</title>
        <authorList>
            <consortium name="DOE Joint Genome Institute"/>
            <person name="Haitjema C.H."/>
            <person name="Gilmore S.P."/>
            <person name="Henske J.K."/>
            <person name="Solomon K.V."/>
            <person name="De Groot R."/>
            <person name="Kuo A."/>
            <person name="Mondo S.J."/>
            <person name="Salamov A.A."/>
            <person name="Labutti K."/>
            <person name="Zhao Z."/>
            <person name="Chiniquy J."/>
            <person name="Barry K."/>
            <person name="Brewer H.M."/>
            <person name="Purvine S.O."/>
            <person name="Wright A.T."/>
            <person name="Boxma B."/>
            <person name="Van Alen T."/>
            <person name="Hackstein J.H."/>
            <person name="Baker S.E."/>
            <person name="Grigoriev I.V."/>
            <person name="O'Malley M.A."/>
        </authorList>
    </citation>
    <scope>NUCLEOTIDE SEQUENCE [LARGE SCALE GENOMIC DNA]</scope>
    <source>
        <strain evidence="2 3">G1</strain>
    </source>
</reference>
<accession>A0A1Y2FE65</accession>
<dbReference type="EMBL" id="MCOG01000009">
    <property type="protein sequence ID" value="ORY82211.1"/>
    <property type="molecule type" value="Genomic_DNA"/>
</dbReference>
<feature type="region of interest" description="Disordered" evidence="1">
    <location>
        <begin position="390"/>
        <end position="420"/>
    </location>
</feature>
<evidence type="ECO:0000313" key="2">
    <source>
        <dbReference type="EMBL" id="ORY82211.1"/>
    </source>
</evidence>
<dbReference type="AlphaFoldDB" id="A0A1Y2FE65"/>
<gene>
    <name evidence="2" type="ORF">LY90DRAFT_697541</name>
</gene>
<feature type="region of interest" description="Disordered" evidence="1">
    <location>
        <begin position="108"/>
        <end position="204"/>
    </location>
</feature>
<feature type="region of interest" description="Disordered" evidence="1">
    <location>
        <begin position="212"/>
        <end position="231"/>
    </location>
</feature>
<feature type="region of interest" description="Disordered" evidence="1">
    <location>
        <begin position="327"/>
        <end position="347"/>
    </location>
</feature>
<feature type="compositionally biased region" description="Low complexity" evidence="1">
    <location>
        <begin position="175"/>
        <end position="192"/>
    </location>
</feature>
<feature type="compositionally biased region" description="Acidic residues" evidence="1">
    <location>
        <begin position="406"/>
        <end position="420"/>
    </location>
</feature>
<feature type="compositionally biased region" description="Acidic residues" evidence="1">
    <location>
        <begin position="148"/>
        <end position="174"/>
    </location>
</feature>
<comment type="caution">
    <text evidence="2">The sequence shown here is derived from an EMBL/GenBank/DDBJ whole genome shotgun (WGS) entry which is preliminary data.</text>
</comment>
<dbReference type="Proteomes" id="UP000193920">
    <property type="component" value="Unassembled WGS sequence"/>
</dbReference>
<evidence type="ECO:0000313" key="3">
    <source>
        <dbReference type="Proteomes" id="UP000193920"/>
    </source>
</evidence>
<sequence>MSVFSQFSHNIFGSFFGKKKQETTREIGNVEDTNADSIPSFSVLNHSNSNSNSTEYLEPLAVTKRTNIFSGNDIESNDTNEIIDYNLKKLRNHQEDVITTRIEASNELTETNKSTKSEVNSSPLSSTTLDHKKTTTDIHHNLDSKEDFETDSDLNSDSDSDSESESDSDFDSSTDTDSNSESASASESESTSKSNPNDTNANNKEKPVIYLSSSPKQQQQQQQQPKDKLKLKHNSIDDMILEDLDLDKLIYNVPPPFIKMSNLNPMDTIPLKRCRDSMSVPANLTKFSTTAMGRSLISRGNILRHSLRGNNDSSKAIPGIRTIELRKPDPNKLSVSPPSIPSTRRHSTLPLSISLSNSFSSKERSAPLSTSLLAIQYEQPSFTSLMNEEANAKEDMTDSEPSLYPFEEEEEEYDIFDYDL</sequence>
<proteinExistence type="predicted"/>
<protein>
    <submittedName>
        <fullName evidence="2">Uncharacterized protein</fullName>
    </submittedName>
</protein>
<feature type="compositionally biased region" description="Polar residues" evidence="1">
    <location>
        <begin position="108"/>
        <end position="128"/>
    </location>
</feature>